<evidence type="ECO:0000259" key="1">
    <source>
        <dbReference type="Pfam" id="PF13280"/>
    </source>
</evidence>
<feature type="domain" description="WCX" evidence="2">
    <location>
        <begin position="258"/>
        <end position="333"/>
    </location>
</feature>
<dbReference type="PROSITE" id="PS52050">
    <property type="entry name" value="WYL"/>
    <property type="match status" value="1"/>
</dbReference>
<sequence>MSTNKIALIRYQTIDKCLQNHFRKWTLEDLIEKVSEALYEYEGITSGISKRTIQGDIQVMRSDKLGYNAPIIVVDRKYYEYEEKDYSINNSPVSSADLDKMKEVISVMKQLNGFNYFDDMNEIITRLENNLSKQNHQQPNYIQFEENPLLKGLEHLNRLYQIIVKKQPLLIGYLSFNNKTNEPKQGIYYPYLLKEYRNRWFLLCKAKKDKVLYTLALDRIVDFYELANEPFVDASEINFEHYYDNVLGVTKTQKDREQRVVFRVTKKLAPYVITKPIHASQKVIEINENGTLFTIDVVHNYELEREILGFGEEIEILAPRILKRNIKRRLENAIKIYSKYGQK</sequence>
<dbReference type="PANTHER" id="PTHR34580">
    <property type="match status" value="1"/>
</dbReference>
<dbReference type="Pfam" id="PF25583">
    <property type="entry name" value="WCX"/>
    <property type="match status" value="1"/>
</dbReference>
<feature type="domain" description="WYL" evidence="1">
    <location>
        <begin position="154"/>
        <end position="222"/>
    </location>
</feature>
<dbReference type="InterPro" id="IPR051534">
    <property type="entry name" value="CBASS_pafABC_assoc_protein"/>
</dbReference>
<evidence type="ECO:0000313" key="4">
    <source>
        <dbReference type="Proteomes" id="UP000199149"/>
    </source>
</evidence>
<keyword evidence="4" id="KW-1185">Reference proteome</keyword>
<accession>A0A1I4WHQ2</accession>
<dbReference type="PANTHER" id="PTHR34580:SF9">
    <property type="entry name" value="SLL5097 PROTEIN"/>
    <property type="match status" value="1"/>
</dbReference>
<dbReference type="RefSeq" id="WP_092908089.1">
    <property type="nucleotide sequence ID" value="NZ_FOUZ01000007.1"/>
</dbReference>
<name>A0A1I4WHQ2_9FLAO</name>
<reference evidence="4" key="1">
    <citation type="submission" date="2016-10" db="EMBL/GenBank/DDBJ databases">
        <authorList>
            <person name="Varghese N."/>
            <person name="Submissions S."/>
        </authorList>
    </citation>
    <scope>NUCLEOTIDE SEQUENCE [LARGE SCALE GENOMIC DNA]</scope>
    <source>
        <strain evidence="4">XJ109</strain>
    </source>
</reference>
<dbReference type="AlphaFoldDB" id="A0A1I4WHQ2"/>
<gene>
    <name evidence="3" type="ORF">SAMN05421738_10724</name>
</gene>
<protein>
    <submittedName>
        <fullName evidence="3">WYL domain-containing protein</fullName>
    </submittedName>
</protein>
<dbReference type="STRING" id="684065.SAMN05421738_10724"/>
<dbReference type="Proteomes" id="UP000199149">
    <property type="component" value="Unassembled WGS sequence"/>
</dbReference>
<dbReference type="Pfam" id="PF13280">
    <property type="entry name" value="WYL"/>
    <property type="match status" value="1"/>
</dbReference>
<dbReference type="EMBL" id="FOUZ01000007">
    <property type="protein sequence ID" value="SFN13364.1"/>
    <property type="molecule type" value="Genomic_DNA"/>
</dbReference>
<evidence type="ECO:0000313" key="3">
    <source>
        <dbReference type="EMBL" id="SFN13364.1"/>
    </source>
</evidence>
<dbReference type="OrthoDB" id="43316at2"/>
<organism evidence="3 4">
    <name type="scientific">Algoriella xinjiangensis</name>
    <dbReference type="NCBI Taxonomy" id="684065"/>
    <lineage>
        <taxon>Bacteria</taxon>
        <taxon>Pseudomonadati</taxon>
        <taxon>Bacteroidota</taxon>
        <taxon>Flavobacteriia</taxon>
        <taxon>Flavobacteriales</taxon>
        <taxon>Weeksellaceae</taxon>
        <taxon>Algoriella</taxon>
    </lineage>
</organism>
<dbReference type="InterPro" id="IPR026881">
    <property type="entry name" value="WYL_dom"/>
</dbReference>
<proteinExistence type="predicted"/>
<dbReference type="InterPro" id="IPR057727">
    <property type="entry name" value="WCX_dom"/>
</dbReference>
<evidence type="ECO:0000259" key="2">
    <source>
        <dbReference type="Pfam" id="PF25583"/>
    </source>
</evidence>